<feature type="transmembrane region" description="Helical" evidence="6">
    <location>
        <begin position="102"/>
        <end position="121"/>
    </location>
</feature>
<dbReference type="Pfam" id="PF00083">
    <property type="entry name" value="Sugar_tr"/>
    <property type="match status" value="1"/>
</dbReference>
<feature type="transmembrane region" description="Helical" evidence="6">
    <location>
        <begin position="378"/>
        <end position="396"/>
    </location>
</feature>
<feature type="transmembrane region" description="Helical" evidence="6">
    <location>
        <begin position="349"/>
        <end position="372"/>
    </location>
</feature>
<feature type="transmembrane region" description="Helical" evidence="6">
    <location>
        <begin position="127"/>
        <end position="148"/>
    </location>
</feature>
<dbReference type="EMBL" id="JBFTWV010000175">
    <property type="protein sequence ID" value="KAL2784568.1"/>
    <property type="molecule type" value="Genomic_DNA"/>
</dbReference>
<keyword evidence="5 6" id="KW-0472">Membrane</keyword>
<comment type="caution">
    <text evidence="8">The sequence shown here is derived from an EMBL/GenBank/DDBJ whole genome shotgun (WGS) entry which is preliminary data.</text>
</comment>
<dbReference type="InterPro" id="IPR036259">
    <property type="entry name" value="MFS_trans_sf"/>
</dbReference>
<dbReference type="InterPro" id="IPR050360">
    <property type="entry name" value="MFS_Sugar_Transporters"/>
</dbReference>
<dbReference type="PANTHER" id="PTHR48022:SF3">
    <property type="entry name" value="HEXOSE TRANSPORTER PROTEIN (AFU_ORTHOLOGUE AFUA_8G04480)-RELATED"/>
    <property type="match status" value="1"/>
</dbReference>
<reference evidence="8 9" key="1">
    <citation type="submission" date="2024-07" db="EMBL/GenBank/DDBJ databases">
        <title>Section-level genome sequencing and comparative genomics of Aspergillus sections Usti and Cavernicolus.</title>
        <authorList>
            <consortium name="Lawrence Berkeley National Laboratory"/>
            <person name="Nybo J.L."/>
            <person name="Vesth T.C."/>
            <person name="Theobald S."/>
            <person name="Frisvad J.C."/>
            <person name="Larsen T.O."/>
            <person name="Kjaerboelling I."/>
            <person name="Rothschild-Mancinelli K."/>
            <person name="Lyhne E.K."/>
            <person name="Kogle M.E."/>
            <person name="Barry K."/>
            <person name="Clum A."/>
            <person name="Na H."/>
            <person name="Ledsgaard L."/>
            <person name="Lin J."/>
            <person name="Lipzen A."/>
            <person name="Kuo A."/>
            <person name="Riley R."/>
            <person name="Mondo S."/>
            <person name="Labutti K."/>
            <person name="Haridas S."/>
            <person name="Pangalinan J."/>
            <person name="Salamov A.A."/>
            <person name="Simmons B.A."/>
            <person name="Magnuson J.K."/>
            <person name="Chen J."/>
            <person name="Drula E."/>
            <person name="Henrissat B."/>
            <person name="Wiebenga A."/>
            <person name="Lubbers R.J."/>
            <person name="Gomes A.C."/>
            <person name="Makela M.R."/>
            <person name="Stajich J."/>
            <person name="Grigoriev I.V."/>
            <person name="Mortensen U.H."/>
            <person name="De Vries R.P."/>
            <person name="Baker S.E."/>
            <person name="Andersen M.R."/>
        </authorList>
    </citation>
    <scope>NUCLEOTIDE SEQUENCE [LARGE SCALE GENOMIC DNA]</scope>
    <source>
        <strain evidence="8 9">CBS 209.92</strain>
    </source>
</reference>
<name>A0ABR4FMS4_9EURO</name>
<protein>
    <submittedName>
        <fullName evidence="8">Sugar transporter</fullName>
    </submittedName>
</protein>
<comment type="similarity">
    <text evidence="2">Belongs to the major facilitator superfamily. Sugar transporter (TC 2.A.1.1) family.</text>
</comment>
<evidence type="ECO:0000256" key="3">
    <source>
        <dbReference type="ARBA" id="ARBA00022692"/>
    </source>
</evidence>
<keyword evidence="3 6" id="KW-0812">Transmembrane</keyword>
<evidence type="ECO:0000256" key="2">
    <source>
        <dbReference type="ARBA" id="ARBA00010992"/>
    </source>
</evidence>
<dbReference type="PANTHER" id="PTHR48022">
    <property type="entry name" value="PLASTIDIC GLUCOSE TRANSPORTER 4"/>
    <property type="match status" value="1"/>
</dbReference>
<feature type="transmembrane region" description="Helical" evidence="6">
    <location>
        <begin position="192"/>
        <end position="212"/>
    </location>
</feature>
<dbReference type="InterPro" id="IPR020846">
    <property type="entry name" value="MFS_dom"/>
</dbReference>
<feature type="transmembrane region" description="Helical" evidence="6">
    <location>
        <begin position="435"/>
        <end position="456"/>
    </location>
</feature>
<proteinExistence type="inferred from homology"/>
<evidence type="ECO:0000256" key="5">
    <source>
        <dbReference type="ARBA" id="ARBA00023136"/>
    </source>
</evidence>
<gene>
    <name evidence="8" type="ORF">BJX66DRAFT_348227</name>
</gene>
<keyword evidence="8" id="KW-0762">Sugar transport</keyword>
<evidence type="ECO:0000256" key="1">
    <source>
        <dbReference type="ARBA" id="ARBA00004141"/>
    </source>
</evidence>
<evidence type="ECO:0000256" key="4">
    <source>
        <dbReference type="ARBA" id="ARBA00022989"/>
    </source>
</evidence>
<feature type="domain" description="Major facilitator superfamily (MFS) profile" evidence="7">
    <location>
        <begin position="34"/>
        <end position="460"/>
    </location>
</feature>
<organism evidence="8 9">
    <name type="scientific">Aspergillus keveii</name>
    <dbReference type="NCBI Taxonomy" id="714993"/>
    <lineage>
        <taxon>Eukaryota</taxon>
        <taxon>Fungi</taxon>
        <taxon>Dikarya</taxon>
        <taxon>Ascomycota</taxon>
        <taxon>Pezizomycotina</taxon>
        <taxon>Eurotiomycetes</taxon>
        <taxon>Eurotiomycetidae</taxon>
        <taxon>Eurotiales</taxon>
        <taxon>Aspergillaceae</taxon>
        <taxon>Aspergillus</taxon>
        <taxon>Aspergillus subgen. Nidulantes</taxon>
    </lineage>
</organism>
<feature type="transmembrane region" description="Helical" evidence="6">
    <location>
        <begin position="282"/>
        <end position="304"/>
    </location>
</feature>
<feature type="transmembrane region" description="Helical" evidence="6">
    <location>
        <begin position="67"/>
        <end position="90"/>
    </location>
</feature>
<keyword evidence="4 6" id="KW-1133">Transmembrane helix</keyword>
<keyword evidence="8" id="KW-0813">Transport</keyword>
<evidence type="ECO:0000313" key="8">
    <source>
        <dbReference type="EMBL" id="KAL2784568.1"/>
    </source>
</evidence>
<sequence length="498" mass="55215">MKMPILKGEILAEETHYETRPWYRVPHLIRLNLTICSLFMWSGAMGYEGSVMNGLMSLQQWQSFMNYPTSTWLGFINAIAVLSGLFCYPVQAWVSDTFGRKPCLYIAILLSLVGVGIQASAHNDTLYIVGRVFVGATAAWGGIASVLIAEIAYPTHRPIVTTLFLCQYYVGSIIAAWVTFGVRNMDSSWAWRIPSILQLAIPFLALPGSFFTPESPRWLVSKGRLDEARAILVKHHGAGDVTHPLVDFEMREIEHAVALEKEAVSATSYLDAIRTPGNRHRLLITLTVPFFAQWVGNGVLSFYLSLILQTVGITSVTQQTLLNGFLNVWNLLLAIGAATLIDKAGRRKLFLLSCSIMLFAYVVFTALSGTFAKNQVKSVGIAAIPFLFILCVAYVVEIWPNVMRARGVAMCMMMTNAALTFNIFVNPIALDAIAWKYYLVFVAVIIAALFTVYFAYPETAGLSLEQIRILFDGDEDVAREAQAEEAKRETHTAHVEAA</sequence>
<feature type="transmembrane region" description="Helical" evidence="6">
    <location>
        <begin position="324"/>
        <end position="342"/>
    </location>
</feature>
<dbReference type="PROSITE" id="PS50850">
    <property type="entry name" value="MFS"/>
    <property type="match status" value="1"/>
</dbReference>
<accession>A0ABR4FMS4</accession>
<feature type="transmembrane region" description="Helical" evidence="6">
    <location>
        <begin position="408"/>
        <end position="429"/>
    </location>
</feature>
<dbReference type="InterPro" id="IPR005829">
    <property type="entry name" value="Sugar_transporter_CS"/>
</dbReference>
<comment type="subcellular location">
    <subcellularLocation>
        <location evidence="1">Membrane</location>
        <topology evidence="1">Multi-pass membrane protein</topology>
    </subcellularLocation>
</comment>
<feature type="transmembrane region" description="Helical" evidence="6">
    <location>
        <begin position="160"/>
        <end position="180"/>
    </location>
</feature>
<dbReference type="PROSITE" id="PS00216">
    <property type="entry name" value="SUGAR_TRANSPORT_1"/>
    <property type="match status" value="1"/>
</dbReference>
<evidence type="ECO:0000313" key="9">
    <source>
        <dbReference type="Proteomes" id="UP001610563"/>
    </source>
</evidence>
<dbReference type="SUPFAM" id="SSF103473">
    <property type="entry name" value="MFS general substrate transporter"/>
    <property type="match status" value="1"/>
</dbReference>
<evidence type="ECO:0000256" key="6">
    <source>
        <dbReference type="SAM" id="Phobius"/>
    </source>
</evidence>
<evidence type="ECO:0000259" key="7">
    <source>
        <dbReference type="PROSITE" id="PS50850"/>
    </source>
</evidence>
<dbReference type="InterPro" id="IPR005828">
    <property type="entry name" value="MFS_sugar_transport-like"/>
</dbReference>
<dbReference type="Gene3D" id="1.20.1250.20">
    <property type="entry name" value="MFS general substrate transporter like domains"/>
    <property type="match status" value="1"/>
</dbReference>
<dbReference type="Proteomes" id="UP001610563">
    <property type="component" value="Unassembled WGS sequence"/>
</dbReference>
<keyword evidence="9" id="KW-1185">Reference proteome</keyword>